<evidence type="ECO:0000256" key="8">
    <source>
        <dbReference type="PIRSR" id="PIRSR624869-3"/>
    </source>
</evidence>
<feature type="binding site" evidence="7">
    <location>
        <position position="356"/>
    </location>
    <ligand>
        <name>ATP</name>
        <dbReference type="ChEBI" id="CHEBI:30616"/>
    </ligand>
</feature>
<keyword evidence="3" id="KW-0333">Golgi apparatus</keyword>
<dbReference type="EMBL" id="SOYY01000014">
    <property type="protein sequence ID" value="KAA0712320.1"/>
    <property type="molecule type" value="Genomic_DNA"/>
</dbReference>
<reference evidence="11 12" key="1">
    <citation type="journal article" date="2019" name="Mol. Ecol. Resour.">
        <title>Chromosome-level genome assembly of Triplophysa tibetana, a fish adapted to the harsh high-altitude environment of the Tibetan Plateau.</title>
        <authorList>
            <person name="Yang X."/>
            <person name="Liu H."/>
            <person name="Ma Z."/>
            <person name="Zou Y."/>
            <person name="Zou M."/>
            <person name="Mao Y."/>
            <person name="Li X."/>
            <person name="Wang H."/>
            <person name="Chen T."/>
            <person name="Wang W."/>
            <person name="Yang R."/>
        </authorList>
    </citation>
    <scope>NUCLEOTIDE SEQUENCE [LARGE SCALE GENOMIC DNA]</scope>
    <source>
        <strain evidence="11">TTIB1903HZAU</strain>
        <tissue evidence="11">Muscle</tissue>
    </source>
</reference>
<dbReference type="GO" id="GO:0004674">
    <property type="term" value="F:protein serine/threonine kinase activity"/>
    <property type="evidence" value="ECO:0007669"/>
    <property type="project" value="UniProtKB-KW"/>
</dbReference>
<keyword evidence="8" id="KW-0464">Manganese</keyword>
<dbReference type="GO" id="GO:0005524">
    <property type="term" value="F:ATP binding"/>
    <property type="evidence" value="ECO:0007669"/>
    <property type="project" value="UniProtKB-KW"/>
</dbReference>
<evidence type="ECO:0000259" key="10">
    <source>
        <dbReference type="Pfam" id="PF06702"/>
    </source>
</evidence>
<keyword evidence="12" id="KW-1185">Reference proteome</keyword>
<evidence type="ECO:0000256" key="1">
    <source>
        <dbReference type="ARBA" id="ARBA00004555"/>
    </source>
</evidence>
<organism evidence="11 12">
    <name type="scientific">Triplophysa tibetana</name>
    <dbReference type="NCBI Taxonomy" id="1572043"/>
    <lineage>
        <taxon>Eukaryota</taxon>
        <taxon>Metazoa</taxon>
        <taxon>Chordata</taxon>
        <taxon>Craniata</taxon>
        <taxon>Vertebrata</taxon>
        <taxon>Euteleostomi</taxon>
        <taxon>Actinopterygii</taxon>
        <taxon>Neopterygii</taxon>
        <taxon>Teleostei</taxon>
        <taxon>Ostariophysi</taxon>
        <taxon>Cypriniformes</taxon>
        <taxon>Nemacheilidae</taxon>
        <taxon>Triplophysa</taxon>
    </lineage>
</organism>
<dbReference type="InterPro" id="IPR024869">
    <property type="entry name" value="FAM20"/>
</dbReference>
<keyword evidence="5" id="KW-0325">Glycoprotein</keyword>
<evidence type="ECO:0000256" key="3">
    <source>
        <dbReference type="ARBA" id="ARBA00023034"/>
    </source>
</evidence>
<keyword evidence="4" id="KW-1015">Disulfide bond</keyword>
<dbReference type="PANTHER" id="PTHR12450">
    <property type="entry name" value="DENTIN MATRIX PROTEIN 4 PROTEIN FAM20"/>
    <property type="match status" value="1"/>
</dbReference>
<sequence length="456" mass="52091">MGRRSRTLRAWLVILFFTLQLLLVLMVLSLNQAPCESLSNPDTQASISVSTHNAFTSVSEAATAGSDIMEEELKGAADDLAKLVALFSHPLYNLPTPPVPDSDWLLKVRTKTKKEPHSTQQWLSANEDGYDPVQWNTSTETHPPWLRFHLGISRWQMYGHKDHNLPMLIQQLAAHRIVSAGRLPYILQPKEFYTAKERDKRNRSASQDRDEETDVNLFYFSDFERHNAEISAFHLDSGELVFSWPVFLLLFSGARHLWASTHDRGLYGRYVARPVFGNSPLLAEPVETVLQPEQAGNGQHLQHIDGYCCVRWETESNYCDSVKATPPYDQGTRLVDLIDMSVLDFLMSNMDRHHYETFEKFGNDTFLIHLDNGRAVRRSTLLRLRLLSLPHYRLSDVIRASLSQDPLASVAPLLTEPHLSALDRRLATVIQTIHDCLQQHQWDSDVIYDDITDYNG</sequence>
<proteinExistence type="inferred from homology"/>
<gene>
    <name evidence="11" type="ORF">E1301_Tti018676</name>
</gene>
<keyword evidence="11" id="KW-0808">Transferase</keyword>
<comment type="caution">
    <text evidence="11">The sequence shown here is derived from an EMBL/GenBank/DDBJ whole genome shotgun (WGS) entry which is preliminary data.</text>
</comment>
<dbReference type="InterPro" id="IPR009581">
    <property type="entry name" value="FAM20_C"/>
</dbReference>
<feature type="binding site" evidence="7">
    <location>
        <position position="371"/>
    </location>
    <ligand>
        <name>ATP</name>
        <dbReference type="ChEBI" id="CHEBI:30616"/>
    </ligand>
</feature>
<dbReference type="GO" id="GO:0046872">
    <property type="term" value="F:metal ion binding"/>
    <property type="evidence" value="ECO:0007669"/>
    <property type="project" value="UniProtKB-KW"/>
</dbReference>
<feature type="domain" description="FAM20 C-terminal" evidence="10">
    <location>
        <begin position="311"/>
        <end position="375"/>
    </location>
</feature>
<comment type="subcellular location">
    <subcellularLocation>
        <location evidence="1">Golgi apparatus</location>
    </subcellularLocation>
</comment>
<evidence type="ECO:0000256" key="7">
    <source>
        <dbReference type="PIRSR" id="PIRSR624869-2"/>
    </source>
</evidence>
<dbReference type="GO" id="GO:0070166">
    <property type="term" value="P:enamel mineralization"/>
    <property type="evidence" value="ECO:0007669"/>
    <property type="project" value="TreeGrafter"/>
</dbReference>
<dbReference type="GO" id="GO:0005794">
    <property type="term" value="C:Golgi apparatus"/>
    <property type="evidence" value="ECO:0007669"/>
    <property type="project" value="UniProtKB-SubCell"/>
</dbReference>
<feature type="signal peptide" evidence="9">
    <location>
        <begin position="1"/>
        <end position="37"/>
    </location>
</feature>
<keyword evidence="7" id="KW-0067">ATP-binding</keyword>
<keyword evidence="7" id="KW-0547">Nucleotide-binding</keyword>
<keyword evidence="11" id="KW-0723">Serine/threonine-protein kinase</keyword>
<evidence type="ECO:0000256" key="2">
    <source>
        <dbReference type="ARBA" id="ARBA00006557"/>
    </source>
</evidence>
<keyword evidence="9" id="KW-0732">Signal</keyword>
<feature type="active site" evidence="6">
    <location>
        <position position="351"/>
    </location>
</feature>
<evidence type="ECO:0000256" key="9">
    <source>
        <dbReference type="SAM" id="SignalP"/>
    </source>
</evidence>
<feature type="binding site" evidence="7">
    <location>
        <position position="188"/>
    </location>
    <ligand>
        <name>ATP</name>
        <dbReference type="ChEBI" id="CHEBI:30616"/>
    </ligand>
</feature>
<protein>
    <submittedName>
        <fullName evidence="11">Extracellular serine/threonine protein kinase FAM20C</fullName>
    </submittedName>
</protein>
<accession>A0A5A9NRH8</accession>
<dbReference type="AlphaFoldDB" id="A0A5A9NRH8"/>
<feature type="binding site" evidence="7">
    <location>
        <position position="224"/>
    </location>
    <ligand>
        <name>ATP</name>
        <dbReference type="ChEBI" id="CHEBI:30616"/>
    </ligand>
</feature>
<evidence type="ECO:0000256" key="4">
    <source>
        <dbReference type="ARBA" id="ARBA00023157"/>
    </source>
</evidence>
<keyword evidence="8" id="KW-0479">Metal-binding</keyword>
<dbReference type="Proteomes" id="UP000324632">
    <property type="component" value="Chromosome 14"/>
</dbReference>
<feature type="domain" description="FAM20 C-terminal" evidence="10">
    <location>
        <begin position="376"/>
        <end position="444"/>
    </location>
</feature>
<dbReference type="PANTHER" id="PTHR12450:SF25">
    <property type="entry name" value="FAM20 C-TERMINAL DOMAIN-CONTAINING PROTEIN"/>
    <property type="match status" value="1"/>
</dbReference>
<comment type="cofactor">
    <cofactor evidence="8">
        <name>Mn(2+)</name>
        <dbReference type="ChEBI" id="CHEBI:29035"/>
    </cofactor>
</comment>
<keyword evidence="11" id="KW-0418">Kinase</keyword>
<feature type="binding site" evidence="8">
    <location>
        <position position="224"/>
    </location>
    <ligand>
        <name>Mn(2+)</name>
        <dbReference type="ChEBI" id="CHEBI:29035"/>
    </ligand>
</feature>
<dbReference type="Pfam" id="PF06702">
    <property type="entry name" value="Fam20C"/>
    <property type="match status" value="2"/>
</dbReference>
<comment type="similarity">
    <text evidence="2">Belongs to the FAM20 family.</text>
</comment>
<feature type="chain" id="PRO_5022692127" evidence="9">
    <location>
        <begin position="38"/>
        <end position="456"/>
    </location>
</feature>
<feature type="binding site" evidence="8">
    <location>
        <position position="371"/>
    </location>
    <ligand>
        <name>Mn(2+)</name>
        <dbReference type="ChEBI" id="CHEBI:29035"/>
    </ligand>
</feature>
<name>A0A5A9NRH8_9TELE</name>
<evidence type="ECO:0000313" key="11">
    <source>
        <dbReference type="EMBL" id="KAA0712320.1"/>
    </source>
</evidence>
<evidence type="ECO:0000256" key="5">
    <source>
        <dbReference type="ARBA" id="ARBA00023180"/>
    </source>
</evidence>
<evidence type="ECO:0000313" key="12">
    <source>
        <dbReference type="Proteomes" id="UP000324632"/>
    </source>
</evidence>
<evidence type="ECO:0000256" key="6">
    <source>
        <dbReference type="PIRSR" id="PIRSR624869-1"/>
    </source>
</evidence>